<accession>A0ABP2SZC2</accession>
<dbReference type="RefSeq" id="WP_003108374.1">
    <property type="nucleotide sequence ID" value="NZ_ALYM01000003.1"/>
</dbReference>
<protein>
    <submittedName>
        <fullName evidence="1">Uncharacterized protein</fullName>
    </submittedName>
</protein>
<dbReference type="Proteomes" id="UP000011769">
    <property type="component" value="Unassembled WGS sequence"/>
</dbReference>
<keyword evidence="2" id="KW-1185">Reference proteome</keyword>
<organism evidence="1 2">
    <name type="scientific">Streptococcus parauberis KRS-02083</name>
    <dbReference type="NCBI Taxonomy" id="1207545"/>
    <lineage>
        <taxon>Bacteria</taxon>
        <taxon>Bacillati</taxon>
        <taxon>Bacillota</taxon>
        <taxon>Bacilli</taxon>
        <taxon>Lactobacillales</taxon>
        <taxon>Streptococcaceae</taxon>
        <taxon>Streptococcus</taxon>
    </lineage>
</organism>
<name>A0ABP2SZC2_9STRE</name>
<sequence>MKFIKLTVADRNINFDLGSDKELIIPRHGVIIPVDNIIGIEECASANERDVEDKGITEVFVKHNKCVDEYIVEESIDTIYRWLELGY</sequence>
<evidence type="ECO:0000313" key="2">
    <source>
        <dbReference type="Proteomes" id="UP000011769"/>
    </source>
</evidence>
<evidence type="ECO:0000313" key="1">
    <source>
        <dbReference type="EMBL" id="EMG25766.1"/>
    </source>
</evidence>
<proteinExistence type="predicted"/>
<gene>
    <name evidence="1" type="ORF">SPJ1_1177</name>
</gene>
<reference evidence="1 2" key="1">
    <citation type="journal article" date="2013" name="PLoS ONE">
        <title>Comparative Genomic Characterization of Three Streptococcus parauberis Strains in Fish Pathogen, as Assessed by Wide-Genome Analyses.</title>
        <authorList>
            <person name="Nho S.W."/>
            <person name="Hikima J."/>
            <person name="Park S.B."/>
            <person name="Jang H.B."/>
            <person name="Cha I.S."/>
            <person name="Yasuike M."/>
            <person name="Nakamura Y."/>
            <person name="Fujiwara A."/>
            <person name="Sano M."/>
            <person name="Kanai K."/>
            <person name="Kondo H."/>
            <person name="Hirono I."/>
            <person name="Takeyama H."/>
            <person name="Aoki T."/>
            <person name="Jung T.S."/>
        </authorList>
    </citation>
    <scope>NUCLEOTIDE SEQUENCE [LARGE SCALE GENOMIC DNA]</scope>
    <source>
        <strain evidence="1 2">KRS-02083</strain>
    </source>
</reference>
<comment type="caution">
    <text evidence="1">The sequence shown here is derived from an EMBL/GenBank/DDBJ whole genome shotgun (WGS) entry which is preliminary data.</text>
</comment>
<dbReference type="EMBL" id="ALYM01000003">
    <property type="protein sequence ID" value="EMG25766.1"/>
    <property type="molecule type" value="Genomic_DNA"/>
</dbReference>